<feature type="region of interest" description="Disordered" evidence="1">
    <location>
        <begin position="326"/>
        <end position="356"/>
    </location>
</feature>
<dbReference type="RefSeq" id="WP_146563006.1">
    <property type="nucleotide sequence ID" value="NZ_SIHJ01000001.1"/>
</dbReference>
<keyword evidence="4" id="KW-1185">Reference proteome</keyword>
<protein>
    <submittedName>
        <fullName evidence="3">Uncharacterized protein</fullName>
    </submittedName>
</protein>
<organism evidence="3 4">
    <name type="scientific">Posidoniimonas corsicana</name>
    <dbReference type="NCBI Taxonomy" id="1938618"/>
    <lineage>
        <taxon>Bacteria</taxon>
        <taxon>Pseudomonadati</taxon>
        <taxon>Planctomycetota</taxon>
        <taxon>Planctomycetia</taxon>
        <taxon>Pirellulales</taxon>
        <taxon>Lacipirellulaceae</taxon>
        <taxon>Posidoniimonas</taxon>
    </lineage>
</organism>
<keyword evidence="2" id="KW-0732">Signal</keyword>
<dbReference type="EMBL" id="SIHJ01000001">
    <property type="protein sequence ID" value="TWT36251.1"/>
    <property type="molecule type" value="Genomic_DNA"/>
</dbReference>
<dbReference type="OrthoDB" id="251278at2"/>
<feature type="compositionally biased region" description="Basic and acidic residues" evidence="1">
    <location>
        <begin position="326"/>
        <end position="338"/>
    </location>
</feature>
<evidence type="ECO:0000256" key="1">
    <source>
        <dbReference type="SAM" id="MobiDB-lite"/>
    </source>
</evidence>
<name>A0A5C5VDI4_9BACT</name>
<dbReference type="Proteomes" id="UP000316714">
    <property type="component" value="Unassembled WGS sequence"/>
</dbReference>
<feature type="signal peptide" evidence="2">
    <location>
        <begin position="1"/>
        <end position="30"/>
    </location>
</feature>
<evidence type="ECO:0000313" key="4">
    <source>
        <dbReference type="Proteomes" id="UP000316714"/>
    </source>
</evidence>
<accession>A0A5C5VDI4</accession>
<sequence precursor="true">MNLNARRSVLTVTLCLCAAGGAARVARAQAAPDTPSCVLLTNGNVMTGRVSRSGGRLLIQGEGSQVWLEESAVVHVAADLEEVYRWKRSQQTRPDIDHHLRLATWCMKQRLFPQASRELLEARVMDPADRRVAALQRQLFEQSRPRRKDYAVQQAAYEAPAGVVSATVEPPAPAMTPDELEQLPAGVLEQFTRRIQPILVNNCTAGGCHQGLGPEQFHLDRSILHGAGDYRTTQANLAATLRYVDRVDPAKSELLLAAQQPHAGRSTAAFTGRHAALEAHLVAWVNAACRPPEEASQPASPQAASGGVFDLVKAQHERDRFVQSVEERVAKQGQRDEFDPAVFNRRYGPQREADGQ</sequence>
<feature type="chain" id="PRO_5022983020" evidence="2">
    <location>
        <begin position="31"/>
        <end position="356"/>
    </location>
</feature>
<proteinExistence type="predicted"/>
<comment type="caution">
    <text evidence="3">The sequence shown here is derived from an EMBL/GenBank/DDBJ whole genome shotgun (WGS) entry which is preliminary data.</text>
</comment>
<evidence type="ECO:0000313" key="3">
    <source>
        <dbReference type="EMBL" id="TWT36251.1"/>
    </source>
</evidence>
<gene>
    <name evidence="3" type="ORF">KOR34_11550</name>
</gene>
<evidence type="ECO:0000256" key="2">
    <source>
        <dbReference type="SAM" id="SignalP"/>
    </source>
</evidence>
<reference evidence="3 4" key="1">
    <citation type="submission" date="2019-02" db="EMBL/GenBank/DDBJ databases">
        <title>Deep-cultivation of Planctomycetes and their phenomic and genomic characterization uncovers novel biology.</title>
        <authorList>
            <person name="Wiegand S."/>
            <person name="Jogler M."/>
            <person name="Boedeker C."/>
            <person name="Pinto D."/>
            <person name="Vollmers J."/>
            <person name="Rivas-Marin E."/>
            <person name="Kohn T."/>
            <person name="Peeters S.H."/>
            <person name="Heuer A."/>
            <person name="Rast P."/>
            <person name="Oberbeckmann S."/>
            <person name="Bunk B."/>
            <person name="Jeske O."/>
            <person name="Meyerdierks A."/>
            <person name="Storesund J.E."/>
            <person name="Kallscheuer N."/>
            <person name="Luecker S."/>
            <person name="Lage O.M."/>
            <person name="Pohl T."/>
            <person name="Merkel B.J."/>
            <person name="Hornburger P."/>
            <person name="Mueller R.-W."/>
            <person name="Bruemmer F."/>
            <person name="Labrenz M."/>
            <person name="Spormann A.M."/>
            <person name="Op Den Camp H."/>
            <person name="Overmann J."/>
            <person name="Amann R."/>
            <person name="Jetten M.S.M."/>
            <person name="Mascher T."/>
            <person name="Medema M.H."/>
            <person name="Devos D.P."/>
            <person name="Kaster A.-K."/>
            <person name="Ovreas L."/>
            <person name="Rohde M."/>
            <person name="Galperin M.Y."/>
            <person name="Jogler C."/>
        </authorList>
    </citation>
    <scope>NUCLEOTIDE SEQUENCE [LARGE SCALE GENOMIC DNA]</scope>
    <source>
        <strain evidence="3 4">KOR34</strain>
    </source>
</reference>
<dbReference type="AlphaFoldDB" id="A0A5C5VDI4"/>